<proteinExistence type="inferred from homology"/>
<sequence>MIKKNFIHHLNTTSPKEKKLDFFPTLKNYSTFQNLSKFDEIKLITIGLASPDKVRYWAETKLPDGTILGQVYNANTLHHKTLKPLKGGLFCERIFGPIKDFQCSCGIQKEKPMTRIVNNYNRKFCNKCNVEYTWSLKRRYQLGYIRLVSPVTHLWYLKSNPSFISVMLDMKKKDVESITYCTDILTIDSSWKPGRNELGQWPFLLKIKSKNNVFEPIKIESQKKLEYIKTNFYIKSFSLINNHSNVLIQSKFSLTKIKWINLYVNHFKNYHNNYDFWWRFINNKTSSFSPILFTKWSNYFPLFELYLIKTQFLLNSKNGNNKKNRNIYKKNWSKKPILYYSIYNLKKLFKVNSKVLKNLIYIYSLKSNKFLTVNIKTSCQETQLLSSFTNNYIKNTENNILSSEFKLLKNKNYLIKLNFITKKYILFSSWKIFWNLAYHLAKTESGKNIKNLNNIIYKFQIQKLFFTKRFIRSNKKKSYRIQFMDLISRYNKNYYNLKKTKLEKTHYLNKKMELLGNNLNINSFKLNYCLNRISFKLFLVVNQYFFKKILNFFTEICLKELNLDFSKKEFTTTSFNLKQFEIHKNYFNLKTLKINQLIKQKKFLLLILIKKIKSEITCWKLTQNILKIENLITKNYLNFSLNNKTRFLDSIKYLSENLLNSIKIQKLVPLTLLPKSNLITFSNNKLLNSVNKNALNNVINQNYLNLNHKNQSIYFFKKQLPGDSDNSRKISIQNSKLLNSNKFKKAFISSKENSINIFSKVYKQLNYWYTEQFFISKYSNFLKLKLGLKIEKTILIINFFFQFSHKIFLNSEFYLAKIKKNPIFLNKNFLKNFLYQREILFGKIIKLIKKYYFLKKLCSLTKNIENLTNNNSNSNQKNLLTSITWINKLKAILSFPLNLTNKKLRFSQMELKQSFTPDNLILKLSKIKSVWGLNQKDTISKLNKKQISSLSTLIEIVLKNNRINTFSIINQNKNLKTFQINKKKYYGTKKFLTNLKKQNFYMINQNIQLKLKTEKNYKKTRKKLISQISLLIQNLPHKKQNSSFLALYPLLHKFVQSIIVFKNSFEKTKSSFNKFNTNNNLNNNLNAFIEIFIIELNQKILRILLLTNLFCKNSVKKNIKKHKNVRNVRIEKKIDFINFNYNNNSDSLKDSLVKTTFNLGTVSFITFKNTNTKNDISDFSSSTNNNFHKYIINSKLIFYFFTLQRSGFFIKNLLKNFSIVNWKQWIKFLKIYFLKNVLKNKVFQANNFNNFFIKKLVFLNTQFKYITKIKSLNSNAYSNFPLNPRHKSTNIFVFCKLQKELQMNIWKRINLKKFFCYNFDPFYSLNKINTNSLLDQNYLTQKSSRIFINQLTFSYPQFSHFSIPLKTRLYKSIISSRTYLLNSNFCSQSEKFYFNNYKYSLDESEFFYKKIQFENYNFKKSFQLNCVNQLHFIQFTKTVNRINGSLAYIKFIWENFNFLFINPFKNNAELPYSKKIFYQIKTISEKLNNNSFTETGSSSFIKIDLNQIFLLKTIDKNKLTKNIENKTKIAFTRSEEFKLNNFLFNNIYCLSHRYSWNNDMELQNFLNYINVPDNPYDISIRIYKHRLMKSLIFREPPAIIGGGLIQKLLTEFNPNESKKIIQQLNKQIRKVNILLIKSMNHSESRNLRQKRTFLLRRVKYIRNVSYKFTEDFFKSLQNADDLKKIPFTDSKNSDLIQKNFNSIILSSQSNNKFLENNKERSNINVSDLLKKSVEQKDLFQNTNFTPYLKINNLKTILKESRPEWMVLSFLPVLPPDLRPIIQIQNQVAASDLNRLYQKVIYRNERLKRFLKDSASSNSPQMKFAYRLLQEAVDNLIDNGKGKGNIETDNRGRPLKSLTELLKGKKGRFRQNLLGKRVDYSGRSVIVVGPKLRLHECGLPKEMALELFMPFLIQKIFKSGKASTILGAKKIIQNEPHQTWNFLTKVMRENPVLLNRAPTLHRLGFQAFQPKLIRGRAILLHPLVCPAFNADFDGDQMAVHVPITVESKIEAWKIMLARNHLLSAATGEAMLVPSQDMVLGSYYLTVQNNKLYNELGRGQHLFKIYTYFFNTIDEVVQAYQCQKIQLHSNIWLKWNHIFETENKGEKILELHLNKNGQYKQIFHQFSRQLNNTGNTKIQYIKTTTGRVLFYSLFNQ</sequence>
<dbReference type="Pfam" id="PF00623">
    <property type="entry name" value="RNA_pol_Rpb1_2"/>
    <property type="match status" value="2"/>
</dbReference>
<gene>
    <name evidence="9 12" type="primary">rpoC1</name>
</gene>
<dbReference type="SMART" id="SM00663">
    <property type="entry name" value="RPOLA_N"/>
    <property type="match status" value="1"/>
</dbReference>
<feature type="binding site" evidence="9">
    <location>
        <position position="1994"/>
    </location>
    <ligand>
        <name>Mg(2+)</name>
        <dbReference type="ChEBI" id="CHEBI:18420"/>
    </ligand>
</feature>
<evidence type="ECO:0000256" key="1">
    <source>
        <dbReference type="ARBA" id="ARBA00004026"/>
    </source>
</evidence>
<dbReference type="PANTHER" id="PTHR19376">
    <property type="entry name" value="DNA-DIRECTED RNA POLYMERASE"/>
    <property type="match status" value="1"/>
</dbReference>
<reference evidence="12" key="1">
    <citation type="submission" date="2019-11" db="EMBL/GenBank/DDBJ databases">
        <title>The Chloroplast Genome of the Green Alga Aphanochaete elegans.</title>
        <authorList>
            <person name="Liu B."/>
        </authorList>
    </citation>
    <scope>NUCLEOTIDE SEQUENCE</scope>
</reference>
<dbReference type="GeneID" id="54626556"/>
<dbReference type="InterPro" id="IPR006592">
    <property type="entry name" value="RNA_pol_N"/>
</dbReference>
<dbReference type="InterPro" id="IPR034678">
    <property type="entry name" value="RNApol_RpoC1"/>
</dbReference>
<feature type="binding site" evidence="9">
    <location>
        <position position="1990"/>
    </location>
    <ligand>
        <name>Mg(2+)</name>
        <dbReference type="ChEBI" id="CHEBI:18420"/>
    </ligand>
</feature>
<dbReference type="EC" id="2.7.7.6" evidence="9"/>
<evidence type="ECO:0000256" key="3">
    <source>
        <dbReference type="ARBA" id="ARBA00022478"/>
    </source>
</evidence>
<dbReference type="RefSeq" id="YP_009774522.1">
    <property type="nucleotide sequence ID" value="NC_047440.1"/>
</dbReference>
<dbReference type="InterPro" id="IPR007080">
    <property type="entry name" value="RNA_pol_Rpb1_1"/>
</dbReference>
<comment type="catalytic activity">
    <reaction evidence="8 9 10">
        <text>RNA(n) + a ribonucleoside 5'-triphosphate = RNA(n+1) + diphosphate</text>
        <dbReference type="Rhea" id="RHEA:21248"/>
        <dbReference type="Rhea" id="RHEA-COMP:14527"/>
        <dbReference type="Rhea" id="RHEA-COMP:17342"/>
        <dbReference type="ChEBI" id="CHEBI:33019"/>
        <dbReference type="ChEBI" id="CHEBI:61557"/>
        <dbReference type="ChEBI" id="CHEBI:140395"/>
        <dbReference type="EC" id="2.7.7.6"/>
    </reaction>
</comment>
<evidence type="ECO:0000256" key="10">
    <source>
        <dbReference type="RuleBase" id="RU004279"/>
    </source>
</evidence>
<dbReference type="GO" id="GO:0006351">
    <property type="term" value="P:DNA-templated transcription"/>
    <property type="evidence" value="ECO:0007669"/>
    <property type="project" value="UniProtKB-UniRule"/>
</dbReference>
<dbReference type="GO" id="GO:0009507">
    <property type="term" value="C:chloroplast"/>
    <property type="evidence" value="ECO:0007669"/>
    <property type="project" value="UniProtKB-SubCell"/>
</dbReference>
<dbReference type="InterPro" id="IPR042102">
    <property type="entry name" value="RNA_pol_Rpb1_3_sf"/>
</dbReference>
<dbReference type="Gene3D" id="2.40.40.20">
    <property type="match status" value="1"/>
</dbReference>
<keyword evidence="9" id="KW-0862">Zinc</keyword>
<dbReference type="EMBL" id="MN701585">
    <property type="protein sequence ID" value="QJA13713.1"/>
    <property type="molecule type" value="Genomic_DNA"/>
</dbReference>
<evidence type="ECO:0000313" key="12">
    <source>
        <dbReference type="EMBL" id="QJA13713.1"/>
    </source>
</evidence>
<evidence type="ECO:0000256" key="2">
    <source>
        <dbReference type="ARBA" id="ARBA00007207"/>
    </source>
</evidence>
<comment type="subcellular location">
    <subcellularLocation>
        <location evidence="9">Plastid</location>
        <location evidence="9">Chloroplast</location>
    </subcellularLocation>
</comment>
<dbReference type="Gene3D" id="4.10.860.120">
    <property type="entry name" value="RNA polymerase II, clamp domain"/>
    <property type="match status" value="1"/>
</dbReference>
<dbReference type="SUPFAM" id="SSF64484">
    <property type="entry name" value="beta and beta-prime subunits of DNA dependent RNA-polymerase"/>
    <property type="match status" value="2"/>
</dbReference>
<keyword evidence="6 9" id="KW-0548">Nucleotidyltransferase</keyword>
<dbReference type="InterPro" id="IPR000722">
    <property type="entry name" value="RNA_pol_asu"/>
</dbReference>
<evidence type="ECO:0000256" key="7">
    <source>
        <dbReference type="ARBA" id="ARBA00023163"/>
    </source>
</evidence>
<comment type="subunit">
    <text evidence="9">In plastids the minimal PEP RNA polymerase catalytic core is composed of four subunits: alpha, beta, beta', and beta''. When a (nuclear-encoded) sigma factor is associated with the core the holoenzyme is formed, which can initiate transcription.</text>
</comment>
<dbReference type="GO" id="GO:0003899">
    <property type="term" value="F:DNA-directed RNA polymerase activity"/>
    <property type="evidence" value="ECO:0007669"/>
    <property type="project" value="UniProtKB-UniRule"/>
</dbReference>
<dbReference type="Gene3D" id="1.10.274.100">
    <property type="entry name" value="RNA polymerase Rpb1, domain 3"/>
    <property type="match status" value="1"/>
</dbReference>
<dbReference type="Pfam" id="PF04997">
    <property type="entry name" value="RNA_pol_Rpb1_1"/>
    <property type="match status" value="2"/>
</dbReference>
<evidence type="ECO:0000256" key="5">
    <source>
        <dbReference type="ARBA" id="ARBA00022679"/>
    </source>
</evidence>
<accession>A0A6H1XDL5</accession>
<name>A0A6H1XDL5_9CHLO</name>
<comment type="cofactor">
    <cofactor evidence="9">
        <name>Mg(2+)</name>
        <dbReference type="ChEBI" id="CHEBI:18420"/>
    </cofactor>
    <text evidence="9">Binds 1 Mg(2+) ion per subunit.</text>
</comment>
<feature type="domain" description="RNA polymerase N-terminal" evidence="11">
    <location>
        <begin position="1763"/>
        <end position="2044"/>
    </location>
</feature>
<evidence type="ECO:0000259" key="11">
    <source>
        <dbReference type="SMART" id="SM00663"/>
    </source>
</evidence>
<dbReference type="HAMAP" id="MF_01323">
    <property type="entry name" value="RNApol_bact_RpoC1"/>
    <property type="match status" value="1"/>
</dbReference>
<comment type="cofactor">
    <cofactor evidence="9">
        <name>Zn(2+)</name>
        <dbReference type="ChEBI" id="CHEBI:29105"/>
    </cofactor>
    <text evidence="9">Binds 1 Zn(2+) ion per subunit.</text>
</comment>
<dbReference type="Pfam" id="PF04983">
    <property type="entry name" value="RNA_pol_Rpb1_3"/>
    <property type="match status" value="1"/>
</dbReference>
<geneLocation type="chloroplast" evidence="12"/>
<feature type="binding site" evidence="9">
    <location>
        <position position="1992"/>
    </location>
    <ligand>
        <name>Mg(2+)</name>
        <dbReference type="ChEBI" id="CHEBI:18420"/>
    </ligand>
</feature>
<comment type="function">
    <text evidence="1 9 10">DNA-dependent RNA polymerase catalyzes the transcription of DNA into RNA using the four ribonucleoside triphosphates as substrates.</text>
</comment>
<evidence type="ECO:0000256" key="6">
    <source>
        <dbReference type="ARBA" id="ARBA00022695"/>
    </source>
</evidence>
<dbReference type="Gene3D" id="1.10.40.90">
    <property type="match status" value="1"/>
</dbReference>
<dbReference type="GO" id="GO:0003677">
    <property type="term" value="F:DNA binding"/>
    <property type="evidence" value="ECO:0007669"/>
    <property type="project" value="UniProtKB-UniRule"/>
</dbReference>
<keyword evidence="7 9" id="KW-0804">Transcription</keyword>
<keyword evidence="4 12" id="KW-0934">Plastid</keyword>
<keyword evidence="9" id="KW-0460">Magnesium</keyword>
<evidence type="ECO:0000256" key="9">
    <source>
        <dbReference type="HAMAP-Rule" id="MF_01323"/>
    </source>
</evidence>
<feature type="binding site" evidence="9">
    <location>
        <position position="128"/>
    </location>
    <ligand>
        <name>Zn(2+)</name>
        <dbReference type="ChEBI" id="CHEBI:29105"/>
    </ligand>
</feature>
<keyword evidence="3 9" id="KW-0240">DNA-directed RNA polymerase</keyword>
<feature type="binding site" evidence="9">
    <location>
        <position position="125"/>
    </location>
    <ligand>
        <name>Zn(2+)</name>
        <dbReference type="ChEBI" id="CHEBI:29105"/>
    </ligand>
</feature>
<feature type="binding site" evidence="9">
    <location>
        <position position="103"/>
    </location>
    <ligand>
        <name>Zn(2+)</name>
        <dbReference type="ChEBI" id="CHEBI:29105"/>
    </ligand>
</feature>
<dbReference type="GO" id="GO:0008270">
    <property type="term" value="F:zinc ion binding"/>
    <property type="evidence" value="ECO:0007669"/>
    <property type="project" value="UniProtKB-UniRule"/>
</dbReference>
<keyword evidence="12" id="KW-0150">Chloroplast</keyword>
<comment type="similarity">
    <text evidence="2 9">Belongs to the RNA polymerase beta' chain family. RpoC1 subfamily.</text>
</comment>
<dbReference type="InterPro" id="IPR007066">
    <property type="entry name" value="RNA_pol_Rpb1_3"/>
</dbReference>
<dbReference type="GO" id="GO:0000428">
    <property type="term" value="C:DNA-directed RNA polymerase complex"/>
    <property type="evidence" value="ECO:0007669"/>
    <property type="project" value="UniProtKB-KW"/>
</dbReference>
<dbReference type="PANTHER" id="PTHR19376:SF54">
    <property type="entry name" value="DNA-DIRECTED RNA POLYMERASE SUBUNIT BETA"/>
    <property type="match status" value="1"/>
</dbReference>
<evidence type="ECO:0000256" key="4">
    <source>
        <dbReference type="ARBA" id="ARBA00022640"/>
    </source>
</evidence>
<protein>
    <recommendedName>
        <fullName evidence="9">DNA-directed RNA polymerase subunit beta'</fullName>
        <ecNumber evidence="9">2.7.7.6</ecNumber>
    </recommendedName>
    <alternativeName>
        <fullName evidence="9">PEP</fullName>
    </alternativeName>
    <alternativeName>
        <fullName evidence="9">Plastid-encoded RNA polymerase subunit beta'</fullName>
        <shortName evidence="9">RNA polymerase subunit beta'</shortName>
    </alternativeName>
</protein>
<dbReference type="InterPro" id="IPR044893">
    <property type="entry name" value="RNA_pol_Rpb1_clamp_domain"/>
</dbReference>
<organism evidence="12">
    <name type="scientific">Aphanochaete elegans</name>
    <dbReference type="NCBI Taxonomy" id="764105"/>
    <lineage>
        <taxon>Eukaryota</taxon>
        <taxon>Viridiplantae</taxon>
        <taxon>Chlorophyta</taxon>
        <taxon>core chlorophytes</taxon>
        <taxon>Chlorophyceae</taxon>
        <taxon>OCC clade</taxon>
        <taxon>Chaetophorales</taxon>
        <taxon>Aphanochaetaceae</taxon>
        <taxon>Aphanochaete</taxon>
    </lineage>
</organism>
<feature type="binding site" evidence="9">
    <location>
        <position position="105"/>
    </location>
    <ligand>
        <name>Zn(2+)</name>
        <dbReference type="ChEBI" id="CHEBI:29105"/>
    </ligand>
</feature>
<evidence type="ECO:0000256" key="8">
    <source>
        <dbReference type="ARBA" id="ARBA00048552"/>
    </source>
</evidence>
<dbReference type="GO" id="GO:0000287">
    <property type="term" value="F:magnesium ion binding"/>
    <property type="evidence" value="ECO:0007669"/>
    <property type="project" value="UniProtKB-UniRule"/>
</dbReference>
<keyword evidence="5 9" id="KW-0808">Transferase</keyword>
<dbReference type="InterPro" id="IPR045867">
    <property type="entry name" value="DNA-dir_RpoC_beta_prime"/>
</dbReference>
<keyword evidence="9" id="KW-0479">Metal-binding</keyword>